<dbReference type="PANTHER" id="PTHR11265:SF0">
    <property type="entry name" value="12S RRNA N4-METHYLCYTIDINE METHYLTRANSFERASE"/>
    <property type="match status" value="1"/>
</dbReference>
<dbReference type="InterPro" id="IPR029063">
    <property type="entry name" value="SAM-dependent_MTases_sf"/>
</dbReference>
<dbReference type="GO" id="GO:0005737">
    <property type="term" value="C:cytoplasm"/>
    <property type="evidence" value="ECO:0007669"/>
    <property type="project" value="UniProtKB-SubCell"/>
</dbReference>
<keyword evidence="2 6" id="KW-0698">rRNA processing</keyword>
<feature type="binding site" evidence="6">
    <location>
        <position position="114"/>
    </location>
    <ligand>
        <name>S-adenosyl-L-methionine</name>
        <dbReference type="ChEBI" id="CHEBI:59789"/>
    </ligand>
</feature>
<dbReference type="PIRSF" id="PIRSF004486">
    <property type="entry name" value="MraW"/>
    <property type="match status" value="1"/>
</dbReference>
<dbReference type="InterPro" id="IPR002903">
    <property type="entry name" value="RsmH"/>
</dbReference>
<organism evidence="7">
    <name type="scientific">Thermomicrobium roseum</name>
    <dbReference type="NCBI Taxonomy" id="500"/>
    <lineage>
        <taxon>Bacteria</taxon>
        <taxon>Pseudomonadati</taxon>
        <taxon>Thermomicrobiota</taxon>
        <taxon>Thermomicrobia</taxon>
        <taxon>Thermomicrobiales</taxon>
        <taxon>Thermomicrobiaceae</taxon>
        <taxon>Thermomicrobium</taxon>
    </lineage>
</organism>
<evidence type="ECO:0000256" key="1">
    <source>
        <dbReference type="ARBA" id="ARBA00010396"/>
    </source>
</evidence>
<accession>A0A7C1G5U9</accession>
<dbReference type="Gene3D" id="3.40.50.150">
    <property type="entry name" value="Vaccinia Virus protein VP39"/>
    <property type="match status" value="1"/>
</dbReference>
<dbReference type="SUPFAM" id="SSF81799">
    <property type="entry name" value="Putative methyltransferase TM0872, insert domain"/>
    <property type="match status" value="1"/>
</dbReference>
<comment type="catalytic activity">
    <reaction evidence="6">
        <text>cytidine(1402) in 16S rRNA + S-adenosyl-L-methionine = N(4)-methylcytidine(1402) in 16S rRNA + S-adenosyl-L-homocysteine + H(+)</text>
        <dbReference type="Rhea" id="RHEA:42928"/>
        <dbReference type="Rhea" id="RHEA-COMP:10286"/>
        <dbReference type="Rhea" id="RHEA-COMP:10287"/>
        <dbReference type="ChEBI" id="CHEBI:15378"/>
        <dbReference type="ChEBI" id="CHEBI:57856"/>
        <dbReference type="ChEBI" id="CHEBI:59789"/>
        <dbReference type="ChEBI" id="CHEBI:74506"/>
        <dbReference type="ChEBI" id="CHEBI:82748"/>
        <dbReference type="EC" id="2.1.1.199"/>
    </reaction>
</comment>
<comment type="subcellular location">
    <subcellularLocation>
        <location evidence="6">Cytoplasm</location>
    </subcellularLocation>
</comment>
<feature type="binding site" evidence="6">
    <location>
        <position position="66"/>
    </location>
    <ligand>
        <name>S-adenosyl-L-methionine</name>
        <dbReference type="ChEBI" id="CHEBI:59789"/>
    </ligand>
</feature>
<dbReference type="PANTHER" id="PTHR11265">
    <property type="entry name" value="S-ADENOSYL-METHYLTRANSFERASE MRAW"/>
    <property type="match status" value="1"/>
</dbReference>
<protein>
    <recommendedName>
        <fullName evidence="6">Ribosomal RNA small subunit methyltransferase H</fullName>
        <ecNumber evidence="6">2.1.1.199</ecNumber>
    </recommendedName>
    <alternativeName>
        <fullName evidence="6">16S rRNA m(4)C1402 methyltransferase</fullName>
    </alternativeName>
    <alternativeName>
        <fullName evidence="6">rRNA (cytosine-N(4)-)-methyltransferase RsmH</fullName>
    </alternativeName>
</protein>
<dbReference type="Pfam" id="PF01795">
    <property type="entry name" value="Methyltransf_5"/>
    <property type="match status" value="1"/>
</dbReference>
<evidence type="ECO:0000256" key="5">
    <source>
        <dbReference type="ARBA" id="ARBA00022691"/>
    </source>
</evidence>
<dbReference type="AlphaFoldDB" id="A0A7C1G5U9"/>
<dbReference type="EC" id="2.1.1.199" evidence="6"/>
<dbReference type="Gene3D" id="1.10.150.170">
    <property type="entry name" value="Putative methyltransferase TM0872, insert domain"/>
    <property type="match status" value="1"/>
</dbReference>
<dbReference type="GO" id="GO:0070475">
    <property type="term" value="P:rRNA base methylation"/>
    <property type="evidence" value="ECO:0007669"/>
    <property type="project" value="UniProtKB-UniRule"/>
</dbReference>
<keyword evidence="5 6" id="KW-0949">S-adenosyl-L-methionine</keyword>
<gene>
    <name evidence="6 7" type="primary">rsmH</name>
    <name evidence="7" type="ORF">ENP47_08200</name>
</gene>
<dbReference type="NCBIfam" id="TIGR00006">
    <property type="entry name" value="16S rRNA (cytosine(1402)-N(4))-methyltransferase RsmH"/>
    <property type="match status" value="1"/>
</dbReference>
<keyword evidence="4 6" id="KW-0808">Transferase</keyword>
<dbReference type="GO" id="GO:0071424">
    <property type="term" value="F:rRNA (cytosine-N4-)-methyltransferase activity"/>
    <property type="evidence" value="ECO:0007669"/>
    <property type="project" value="UniProtKB-UniRule"/>
</dbReference>
<name>A0A7C1G5U9_THERO</name>
<evidence type="ECO:0000256" key="6">
    <source>
        <dbReference type="HAMAP-Rule" id="MF_01007"/>
    </source>
</evidence>
<comment type="caution">
    <text evidence="7">The sequence shown here is derived from an EMBL/GenBank/DDBJ whole genome shotgun (WGS) entry which is preliminary data.</text>
</comment>
<sequence length="322" mass="35377">MPENALPLADKSASTTIHEPVLLHEVLTYLAPRPGGRYVDGTFGGGGHARAILEASAPDGRLLALDADPAAVERAQALAERYPGRLIPCHGNFCELARLARQYGFDAVDGVLFDLGLSSDQLADPRRGFSFQLPGPLDMRFDPTQGTPAAVIVNTWSVEELTDLFWRYGEEPRARAIARAIVAERARRPIETTTQLAELVERVVGTRRERIHPATRVFQALRIAVNEELEALASGLEQALELLRPGGRLVVIAFHSLEDRIVKQFMRREASACLCPPGTPICVCGHVPRLRILTPRAVRPSAEEVARNPRSRSARLRAAERV</sequence>
<reference evidence="7" key="1">
    <citation type="journal article" date="2020" name="mSystems">
        <title>Genome- and Community-Level Interaction Insights into Carbon Utilization and Element Cycling Functions of Hydrothermarchaeota in Hydrothermal Sediment.</title>
        <authorList>
            <person name="Zhou Z."/>
            <person name="Liu Y."/>
            <person name="Xu W."/>
            <person name="Pan J."/>
            <person name="Luo Z.H."/>
            <person name="Li M."/>
        </authorList>
    </citation>
    <scope>NUCLEOTIDE SEQUENCE [LARGE SCALE GENOMIC DNA]</scope>
    <source>
        <strain evidence="7">SpSt-222</strain>
    </source>
</reference>
<feature type="binding site" evidence="6">
    <location>
        <position position="121"/>
    </location>
    <ligand>
        <name>S-adenosyl-L-methionine</name>
        <dbReference type="ChEBI" id="CHEBI:59789"/>
    </ligand>
</feature>
<comment type="function">
    <text evidence="6">Specifically methylates the N4 position of cytidine in position 1402 (C1402) of 16S rRNA.</text>
</comment>
<dbReference type="HAMAP" id="MF_01007">
    <property type="entry name" value="16SrRNA_methyltr_H"/>
    <property type="match status" value="1"/>
</dbReference>
<feature type="binding site" evidence="6">
    <location>
        <begin position="46"/>
        <end position="48"/>
    </location>
    <ligand>
        <name>S-adenosyl-L-methionine</name>
        <dbReference type="ChEBI" id="CHEBI:59789"/>
    </ligand>
</feature>
<comment type="similarity">
    <text evidence="1 6">Belongs to the methyltransferase superfamily. RsmH family.</text>
</comment>
<evidence type="ECO:0000256" key="2">
    <source>
        <dbReference type="ARBA" id="ARBA00022552"/>
    </source>
</evidence>
<keyword evidence="6" id="KW-0963">Cytoplasm</keyword>
<dbReference type="InterPro" id="IPR023397">
    <property type="entry name" value="SAM-dep_MeTrfase_MraW_recog"/>
</dbReference>
<evidence type="ECO:0000313" key="7">
    <source>
        <dbReference type="EMBL" id="HEF65561.1"/>
    </source>
</evidence>
<dbReference type="EMBL" id="DSJL01000011">
    <property type="protein sequence ID" value="HEF65561.1"/>
    <property type="molecule type" value="Genomic_DNA"/>
</dbReference>
<feature type="binding site" evidence="6">
    <location>
        <position position="93"/>
    </location>
    <ligand>
        <name>S-adenosyl-L-methionine</name>
        <dbReference type="ChEBI" id="CHEBI:59789"/>
    </ligand>
</feature>
<evidence type="ECO:0000256" key="4">
    <source>
        <dbReference type="ARBA" id="ARBA00022679"/>
    </source>
</evidence>
<dbReference type="SUPFAM" id="SSF53335">
    <property type="entry name" value="S-adenosyl-L-methionine-dependent methyltransferases"/>
    <property type="match status" value="1"/>
</dbReference>
<evidence type="ECO:0000256" key="3">
    <source>
        <dbReference type="ARBA" id="ARBA00022603"/>
    </source>
</evidence>
<proteinExistence type="inferred from homology"/>
<keyword evidence="3 6" id="KW-0489">Methyltransferase</keyword>